<accession>A0ABT8C0W7</accession>
<dbReference type="RefSeq" id="WP_240459259.1">
    <property type="nucleotide sequence ID" value="NZ_JAUFQS010000003.1"/>
</dbReference>
<evidence type="ECO:0000313" key="2">
    <source>
        <dbReference type="EMBL" id="MDN3686423.1"/>
    </source>
</evidence>
<feature type="transmembrane region" description="Helical" evidence="1">
    <location>
        <begin position="159"/>
        <end position="178"/>
    </location>
</feature>
<organism evidence="2 3">
    <name type="scientific">Cyclobacterium jeungdonense</name>
    <dbReference type="NCBI Taxonomy" id="708087"/>
    <lineage>
        <taxon>Bacteria</taxon>
        <taxon>Pseudomonadati</taxon>
        <taxon>Bacteroidota</taxon>
        <taxon>Cytophagia</taxon>
        <taxon>Cytophagales</taxon>
        <taxon>Cyclobacteriaceae</taxon>
        <taxon>Cyclobacterium</taxon>
    </lineage>
</organism>
<feature type="transmembrane region" description="Helical" evidence="1">
    <location>
        <begin position="185"/>
        <end position="205"/>
    </location>
</feature>
<protein>
    <submittedName>
        <fullName evidence="2">PA-phosphatase</fullName>
    </submittedName>
</protein>
<comment type="caution">
    <text evidence="2">The sequence shown here is derived from an EMBL/GenBank/DDBJ whole genome shotgun (WGS) entry which is preliminary data.</text>
</comment>
<feature type="transmembrane region" description="Helical" evidence="1">
    <location>
        <begin position="81"/>
        <end position="100"/>
    </location>
</feature>
<sequence>MCRKLAMGISVVFQPLVIPSLMVLTLFYIVPEATIVPGEAKWSLSLLIGFTTFLIPLLGLAGMRFSTLIHSYHLPDRKERLLPFTLVTVFYCMTSGFFYWKLNVDQLLITTLGMVTISLFVLTIVTYFWKISAHQTALGGWVALVAVLAVKFYSTPMFYYLLLIIFISGLVGTARLYLNAHKPDEVYGGFALGFGINFFVFYSLLMA</sequence>
<proteinExistence type="predicted"/>
<evidence type="ECO:0000256" key="1">
    <source>
        <dbReference type="SAM" id="Phobius"/>
    </source>
</evidence>
<gene>
    <name evidence="2" type="ORF">QWZ15_01170</name>
</gene>
<keyword evidence="3" id="KW-1185">Reference proteome</keyword>
<feature type="transmembrane region" description="Helical" evidence="1">
    <location>
        <begin position="106"/>
        <end position="129"/>
    </location>
</feature>
<reference evidence="3" key="1">
    <citation type="journal article" date="2019" name="Int. J. Syst. Evol. Microbiol.">
        <title>The Global Catalogue of Microorganisms (GCM) 10K type strain sequencing project: providing services to taxonomists for standard genome sequencing and annotation.</title>
        <authorList>
            <consortium name="The Broad Institute Genomics Platform"/>
            <consortium name="The Broad Institute Genome Sequencing Center for Infectious Disease"/>
            <person name="Wu L."/>
            <person name="Ma J."/>
        </authorList>
    </citation>
    <scope>NUCLEOTIDE SEQUENCE [LARGE SCALE GENOMIC DNA]</scope>
    <source>
        <strain evidence="3">CECT 7706</strain>
    </source>
</reference>
<feature type="transmembrane region" description="Helical" evidence="1">
    <location>
        <begin position="136"/>
        <end position="153"/>
    </location>
</feature>
<keyword evidence="1" id="KW-1133">Transmembrane helix</keyword>
<keyword evidence="1" id="KW-0472">Membrane</keyword>
<dbReference type="Gene3D" id="1.20.144.10">
    <property type="entry name" value="Phosphatidic acid phosphatase type 2/haloperoxidase"/>
    <property type="match status" value="1"/>
</dbReference>
<evidence type="ECO:0000313" key="3">
    <source>
        <dbReference type="Proteomes" id="UP001236663"/>
    </source>
</evidence>
<name>A0ABT8C0W7_9BACT</name>
<feature type="transmembrane region" description="Helical" evidence="1">
    <location>
        <begin position="42"/>
        <end position="61"/>
    </location>
</feature>
<feature type="transmembrane region" description="Helical" evidence="1">
    <location>
        <begin position="12"/>
        <end position="30"/>
    </location>
</feature>
<dbReference type="EMBL" id="JAUFQS010000003">
    <property type="protein sequence ID" value="MDN3686423.1"/>
    <property type="molecule type" value="Genomic_DNA"/>
</dbReference>
<dbReference type="Proteomes" id="UP001236663">
    <property type="component" value="Unassembled WGS sequence"/>
</dbReference>
<keyword evidence="1" id="KW-0812">Transmembrane</keyword>